<organism evidence="1 2">
    <name type="scientific">Glossina palpalis gambiensis</name>
    <dbReference type="NCBI Taxonomy" id="67801"/>
    <lineage>
        <taxon>Eukaryota</taxon>
        <taxon>Metazoa</taxon>
        <taxon>Ecdysozoa</taxon>
        <taxon>Arthropoda</taxon>
        <taxon>Hexapoda</taxon>
        <taxon>Insecta</taxon>
        <taxon>Pterygota</taxon>
        <taxon>Neoptera</taxon>
        <taxon>Endopterygota</taxon>
        <taxon>Diptera</taxon>
        <taxon>Brachycera</taxon>
        <taxon>Muscomorpha</taxon>
        <taxon>Hippoboscoidea</taxon>
        <taxon>Glossinidae</taxon>
        <taxon>Glossina</taxon>
    </lineage>
</organism>
<evidence type="ECO:0000313" key="1">
    <source>
        <dbReference type="EnsemblMetazoa" id="GPPI037580-PA"/>
    </source>
</evidence>
<protein>
    <submittedName>
        <fullName evidence="1">Uncharacterized protein</fullName>
    </submittedName>
</protein>
<dbReference type="Proteomes" id="UP000092460">
    <property type="component" value="Unassembled WGS sequence"/>
</dbReference>
<reference evidence="1" key="2">
    <citation type="submission" date="2020-05" db="UniProtKB">
        <authorList>
            <consortium name="EnsemblMetazoa"/>
        </authorList>
    </citation>
    <scope>IDENTIFICATION</scope>
    <source>
        <strain evidence="1">IAEA</strain>
    </source>
</reference>
<dbReference type="EnsemblMetazoa" id="GPPI037580-RA">
    <property type="protein sequence ID" value="GPPI037580-PA"/>
    <property type="gene ID" value="GPPI037580"/>
</dbReference>
<accession>A0A1B0BQP4</accession>
<keyword evidence="2" id="KW-1185">Reference proteome</keyword>
<dbReference type="VEuPathDB" id="VectorBase:GPPI037580"/>
<sequence length="68" mass="7403">MYSPITSPASNKPETLLFILNNCNKPIESANTGEPQSLNPCHTNCRPGVKAIFLDFKLSPQACNNQAL</sequence>
<name>A0A1B0BQP4_9MUSC</name>
<proteinExistence type="predicted"/>
<reference evidence="2" key="1">
    <citation type="submission" date="2015-01" db="EMBL/GenBank/DDBJ databases">
        <authorList>
            <person name="Aksoy S."/>
            <person name="Warren W."/>
            <person name="Wilson R.K."/>
        </authorList>
    </citation>
    <scope>NUCLEOTIDE SEQUENCE [LARGE SCALE GENOMIC DNA]</scope>
    <source>
        <strain evidence="2">IAEA</strain>
    </source>
</reference>
<evidence type="ECO:0000313" key="2">
    <source>
        <dbReference type="Proteomes" id="UP000092460"/>
    </source>
</evidence>
<dbReference type="EMBL" id="JXJN01018698">
    <property type="status" value="NOT_ANNOTATED_CDS"/>
    <property type="molecule type" value="Genomic_DNA"/>
</dbReference>
<dbReference type="AlphaFoldDB" id="A0A1B0BQP4"/>